<feature type="compositionally biased region" description="Basic and acidic residues" evidence="1">
    <location>
        <begin position="1788"/>
        <end position="1838"/>
    </location>
</feature>
<feature type="compositionally biased region" description="Low complexity" evidence="1">
    <location>
        <begin position="2552"/>
        <end position="2571"/>
    </location>
</feature>
<feature type="compositionally biased region" description="Polar residues" evidence="1">
    <location>
        <begin position="2047"/>
        <end position="2057"/>
    </location>
</feature>
<dbReference type="GO" id="GO:0006886">
    <property type="term" value="P:intracellular protein transport"/>
    <property type="evidence" value="ECO:0007669"/>
    <property type="project" value="TreeGrafter"/>
</dbReference>
<feature type="compositionally biased region" description="Basic and acidic residues" evidence="1">
    <location>
        <begin position="765"/>
        <end position="780"/>
    </location>
</feature>
<feature type="compositionally biased region" description="Low complexity" evidence="1">
    <location>
        <begin position="1345"/>
        <end position="1354"/>
    </location>
</feature>
<feature type="region of interest" description="Disordered" evidence="1">
    <location>
        <begin position="982"/>
        <end position="1311"/>
    </location>
</feature>
<feature type="compositionally biased region" description="Polar residues" evidence="1">
    <location>
        <begin position="2539"/>
        <end position="2551"/>
    </location>
</feature>
<feature type="compositionally biased region" description="Polar residues" evidence="1">
    <location>
        <begin position="1157"/>
        <end position="1174"/>
    </location>
</feature>
<feature type="compositionally biased region" description="Basic and acidic residues" evidence="1">
    <location>
        <begin position="234"/>
        <end position="273"/>
    </location>
</feature>
<feature type="region of interest" description="Disordered" evidence="1">
    <location>
        <begin position="765"/>
        <end position="927"/>
    </location>
</feature>
<feature type="compositionally biased region" description="Basic and acidic residues" evidence="1">
    <location>
        <begin position="1355"/>
        <end position="1366"/>
    </location>
</feature>
<feature type="compositionally biased region" description="Polar residues" evidence="1">
    <location>
        <begin position="2083"/>
        <end position="2096"/>
    </location>
</feature>
<feature type="compositionally biased region" description="Low complexity" evidence="1">
    <location>
        <begin position="2474"/>
        <end position="2531"/>
    </location>
</feature>
<feature type="compositionally biased region" description="Polar residues" evidence="1">
    <location>
        <begin position="805"/>
        <end position="814"/>
    </location>
</feature>
<feature type="region of interest" description="Disordered" evidence="1">
    <location>
        <begin position="603"/>
        <end position="733"/>
    </location>
</feature>
<feature type="compositionally biased region" description="Basic and acidic residues" evidence="1">
    <location>
        <begin position="280"/>
        <end position="289"/>
    </location>
</feature>
<feature type="compositionally biased region" description="Basic and acidic residues" evidence="1">
    <location>
        <begin position="176"/>
        <end position="199"/>
    </location>
</feature>
<dbReference type="PANTHER" id="PTHR22957">
    <property type="entry name" value="TBC1 DOMAIN FAMILY MEMBER GTPASE-ACTIVATING PROTEIN"/>
    <property type="match status" value="1"/>
</dbReference>
<feature type="compositionally biased region" description="Low complexity" evidence="1">
    <location>
        <begin position="1856"/>
        <end position="1881"/>
    </location>
</feature>
<feature type="compositionally biased region" description="Basic and acidic residues" evidence="1">
    <location>
        <begin position="375"/>
        <end position="423"/>
    </location>
</feature>
<dbReference type="GeneID" id="94423731"/>
<feature type="compositionally biased region" description="Low complexity" evidence="1">
    <location>
        <begin position="1471"/>
        <end position="1480"/>
    </location>
</feature>
<feature type="compositionally biased region" description="Basic and acidic residues" evidence="1">
    <location>
        <begin position="445"/>
        <end position="471"/>
    </location>
</feature>
<feature type="compositionally biased region" description="Low complexity" evidence="1">
    <location>
        <begin position="1989"/>
        <end position="2001"/>
    </location>
</feature>
<feature type="compositionally biased region" description="Low complexity" evidence="1">
    <location>
        <begin position="1581"/>
        <end position="1622"/>
    </location>
</feature>
<evidence type="ECO:0000256" key="1">
    <source>
        <dbReference type="SAM" id="MobiDB-lite"/>
    </source>
</evidence>
<feature type="compositionally biased region" description="Basic and acidic residues" evidence="1">
    <location>
        <begin position="2002"/>
        <end position="2024"/>
    </location>
</feature>
<feature type="compositionally biased region" description="Low complexity" evidence="1">
    <location>
        <begin position="635"/>
        <end position="671"/>
    </location>
</feature>
<feature type="compositionally biased region" description="Polar residues" evidence="1">
    <location>
        <begin position="64"/>
        <end position="75"/>
    </location>
</feature>
<dbReference type="EMBL" id="MIGC01000116">
    <property type="protein sequence ID" value="PHJ25857.1"/>
    <property type="molecule type" value="Genomic_DNA"/>
</dbReference>
<feature type="compositionally biased region" description="Low complexity" evidence="1">
    <location>
        <begin position="1200"/>
        <end position="1229"/>
    </location>
</feature>
<feature type="compositionally biased region" description="Polar residues" evidence="1">
    <location>
        <begin position="13"/>
        <end position="22"/>
    </location>
</feature>
<evidence type="ECO:0000313" key="3">
    <source>
        <dbReference type="EMBL" id="PHJ25857.1"/>
    </source>
</evidence>
<evidence type="ECO:0000259" key="2">
    <source>
        <dbReference type="PROSITE" id="PS50086"/>
    </source>
</evidence>
<name>A0A2C6LCS5_9APIC</name>
<feature type="compositionally biased region" description="Low complexity" evidence="1">
    <location>
        <begin position="1112"/>
        <end position="1149"/>
    </location>
</feature>
<feature type="compositionally biased region" description="Polar residues" evidence="1">
    <location>
        <begin position="295"/>
        <end position="304"/>
    </location>
</feature>
<reference evidence="3 4" key="1">
    <citation type="journal article" date="2017" name="Int. J. Parasitol.">
        <title>The genome of the protozoan parasite Cystoisospora suis and a reverse vaccinology approach to identify vaccine candidates.</title>
        <authorList>
            <person name="Palmieri N."/>
            <person name="Shrestha A."/>
            <person name="Ruttkowski B."/>
            <person name="Beck T."/>
            <person name="Vogl C."/>
            <person name="Tomley F."/>
            <person name="Blake D.P."/>
            <person name="Joachim A."/>
        </authorList>
    </citation>
    <scope>NUCLEOTIDE SEQUENCE [LARGE SCALE GENOMIC DNA]</scope>
    <source>
        <strain evidence="3 4">Wien I</strain>
    </source>
</reference>
<feature type="compositionally biased region" description="Low complexity" evidence="1">
    <location>
        <begin position="1640"/>
        <end position="1652"/>
    </location>
</feature>
<organism evidence="3 4">
    <name type="scientific">Cystoisospora suis</name>
    <dbReference type="NCBI Taxonomy" id="483139"/>
    <lineage>
        <taxon>Eukaryota</taxon>
        <taxon>Sar</taxon>
        <taxon>Alveolata</taxon>
        <taxon>Apicomplexa</taxon>
        <taxon>Conoidasida</taxon>
        <taxon>Coccidia</taxon>
        <taxon>Eucoccidiorida</taxon>
        <taxon>Eimeriorina</taxon>
        <taxon>Sarcocystidae</taxon>
        <taxon>Cystoisospora</taxon>
    </lineage>
</organism>
<comment type="caution">
    <text evidence="3">The sequence shown here is derived from an EMBL/GenBank/DDBJ whole genome shotgun (WGS) entry which is preliminary data.</text>
</comment>
<feature type="compositionally biased region" description="Basic and acidic residues" evidence="1">
    <location>
        <begin position="1448"/>
        <end position="1467"/>
    </location>
</feature>
<feature type="compositionally biased region" description="Polar residues" evidence="1">
    <location>
        <begin position="1890"/>
        <end position="1900"/>
    </location>
</feature>
<feature type="compositionally biased region" description="Low complexity" evidence="1">
    <location>
        <begin position="904"/>
        <end position="914"/>
    </location>
</feature>
<feature type="compositionally biased region" description="Basic and acidic residues" evidence="1">
    <location>
        <begin position="1761"/>
        <end position="1780"/>
    </location>
</feature>
<evidence type="ECO:0000313" key="4">
    <source>
        <dbReference type="Proteomes" id="UP000221165"/>
    </source>
</evidence>
<dbReference type="Gene3D" id="1.10.472.80">
    <property type="entry name" value="Ypt/Rab-GAP domain of gyp1p, domain 3"/>
    <property type="match status" value="1"/>
</dbReference>
<feature type="compositionally biased region" description="Basic and acidic residues" evidence="1">
    <location>
        <begin position="1702"/>
        <end position="1727"/>
    </location>
</feature>
<dbReference type="InterPro" id="IPR000195">
    <property type="entry name" value="Rab-GAP-TBC_dom"/>
</dbReference>
<feature type="compositionally biased region" description="Low complexity" evidence="1">
    <location>
        <begin position="815"/>
        <end position="835"/>
    </location>
</feature>
<dbReference type="VEuPathDB" id="ToxoDB:CSUI_000286"/>
<accession>A0A2C6LCS5</accession>
<feature type="region of interest" description="Disordered" evidence="1">
    <location>
        <begin position="440"/>
        <end position="499"/>
    </location>
</feature>
<feature type="compositionally biased region" description="Polar residues" evidence="1">
    <location>
        <begin position="1945"/>
        <end position="1957"/>
    </location>
</feature>
<feature type="compositionally biased region" description="Low complexity" evidence="1">
    <location>
        <begin position="1958"/>
        <end position="1973"/>
    </location>
</feature>
<feature type="compositionally biased region" description="Basic and acidic residues" evidence="1">
    <location>
        <begin position="1485"/>
        <end position="1495"/>
    </location>
</feature>
<feature type="region of interest" description="Disordered" evidence="1">
    <location>
        <begin position="2388"/>
        <end position="2594"/>
    </location>
</feature>
<dbReference type="Gene3D" id="1.10.8.270">
    <property type="entry name" value="putative rabgap domain of human tbc1 domain family member 14 like domains"/>
    <property type="match status" value="1"/>
</dbReference>
<dbReference type="Pfam" id="PF00566">
    <property type="entry name" value="RabGAP-TBC"/>
    <property type="match status" value="1"/>
</dbReference>
<feature type="compositionally biased region" description="Basic and acidic residues" evidence="1">
    <location>
        <begin position="867"/>
        <end position="883"/>
    </location>
</feature>
<feature type="region of interest" description="Disordered" evidence="1">
    <location>
        <begin position="1761"/>
        <end position="2160"/>
    </location>
</feature>
<feature type="compositionally biased region" description="Basic and acidic residues" evidence="1">
    <location>
        <begin position="214"/>
        <end position="224"/>
    </location>
</feature>
<gene>
    <name evidence="3" type="ORF">CSUI_000286</name>
</gene>
<feature type="compositionally biased region" description="Low complexity" evidence="1">
    <location>
        <begin position="2097"/>
        <end position="2156"/>
    </location>
</feature>
<dbReference type="PROSITE" id="PS50086">
    <property type="entry name" value="TBC_RABGAP"/>
    <property type="match status" value="1"/>
</dbReference>
<feature type="compositionally biased region" description="Basic and acidic residues" evidence="1">
    <location>
        <begin position="1405"/>
        <end position="1415"/>
    </location>
</feature>
<proteinExistence type="predicted"/>
<feature type="compositionally biased region" description="Basic and acidic residues" evidence="1">
    <location>
        <begin position="317"/>
        <end position="349"/>
    </location>
</feature>
<feature type="compositionally biased region" description="Basic and acidic residues" evidence="1">
    <location>
        <begin position="78"/>
        <end position="90"/>
    </location>
</feature>
<feature type="compositionally biased region" description="Basic and acidic residues" evidence="1">
    <location>
        <begin position="1006"/>
        <end position="1017"/>
    </location>
</feature>
<feature type="compositionally biased region" description="Basic and acidic residues" evidence="1">
    <location>
        <begin position="147"/>
        <end position="164"/>
    </location>
</feature>
<feature type="compositionally biased region" description="Polar residues" evidence="1">
    <location>
        <begin position="1521"/>
        <end position="1542"/>
    </location>
</feature>
<dbReference type="PANTHER" id="PTHR22957:SF27">
    <property type="entry name" value="TBC1 DOMAIN FAMILY MEMBER 13"/>
    <property type="match status" value="1"/>
</dbReference>
<feature type="compositionally biased region" description="Low complexity" evidence="1">
    <location>
        <begin position="91"/>
        <end position="123"/>
    </location>
</feature>
<feature type="compositionally biased region" description="Basic and acidic residues" evidence="1">
    <location>
        <begin position="23"/>
        <end position="45"/>
    </location>
</feature>
<feature type="compositionally biased region" description="Basic and acidic residues" evidence="1">
    <location>
        <begin position="846"/>
        <end position="857"/>
    </location>
</feature>
<protein>
    <submittedName>
        <fullName evidence="3">Tbc domain-containing protein</fullName>
    </submittedName>
</protein>
<feature type="compositionally biased region" description="Low complexity" evidence="1">
    <location>
        <begin position="2399"/>
        <end position="2434"/>
    </location>
</feature>
<feature type="compositionally biased region" description="Basic residues" evidence="1">
    <location>
        <begin position="2453"/>
        <end position="2463"/>
    </location>
</feature>
<dbReference type="InterPro" id="IPR035969">
    <property type="entry name" value="Rab-GAP_TBC_sf"/>
</dbReference>
<dbReference type="OrthoDB" id="10263206at2759"/>
<feature type="region of interest" description="Disordered" evidence="1">
    <location>
        <begin position="1"/>
        <end position="423"/>
    </location>
</feature>
<feature type="region of interest" description="Disordered" evidence="1">
    <location>
        <begin position="1343"/>
        <end position="1746"/>
    </location>
</feature>
<keyword evidence="4" id="KW-1185">Reference proteome</keyword>
<feature type="compositionally biased region" description="Low complexity" evidence="1">
    <location>
        <begin position="1901"/>
        <end position="1944"/>
    </location>
</feature>
<sequence>MSQRNEIYEGSSLGFTSPSSQDISHEKEKKDAEERRETKKQEQDVHTSLLSPPSMDEKCERQTRTLSSSTHNLGNPESEEKKTGIEKIPELESLQHLQSSSSSSSPPHSSFSGASSPSALSGPDQQHCVLSRGSVDCNPHRAIAMYSEKRGQKKDTHDRPGEKEEKDEDREEEEHGEERIPLEKRRNPRCELEGEETQRHGAICPVTLISSLSEAHHLTQSEKREEEEETANGQEEKRDERRGKEDDHLLQTRIQRDKTGGEEEEGTSNRKAQELSIDQDSVREERERVCLPCHLSTSQGQQASRDLKTFAPSHVSDGGHEKQEEGKMKMERDRLNGEKDSQQIARDGDGVVFTGPGDQDREKGLLMDAVLSTRGNRDVKKKREGDGNEKTDGEEAHEGTGKEEDGSKIPGPKEEEKEGREKIKTEILSSHGLEGKAVRVHHTSHPVDGRGVHTPGAERGEKREGDSRDLTHNTNNRNNDNSKKAQNGQRHRPLEREYDESGQLNLLKRHVNYLLQREPNALVRARIQSCFDALDQEKLDLSVLRKICTKGMPDSSPALRALYWKILLGYLPLDRTLWTEELKKKRAAYESYRAEFIKEPELVKRLRQPPPPSSPSSSPENVHPLSSSKCYPTDSLPLRPSSSYCSSSPQGASLRPLPSPSSSSSTVKSSPQFPCGSLLSREGGGRQQTESLSSSSSFLTSRKDSSGPSETSSSPSSISGEGRGSRRSLSRQELVDSLISSSCSTSPSLSLQKKRDLSDFREKLFSEKDDEEKGRIRLFQERSSSSSSCLFHEDDKLHLRRRDTCPSSSSQPTALRSSPLFPPSTSSLLLSRVSPGAKEGLSHSMKRQDEEEKEKDGSPPLQQDACRSIDMKKKKEEERERSKHSSLLLPQGGRDLLRGGGGSSSSSTAAGRLQSVHDHPLSQKSTSEWRSYWTDSEIFDQINKDVFRTRPELAFFNLNPFASVRHQHERLEALLLESEANEEKKRGGHVMMEDGEDNSWRMRSQGRKEQGGNRQLDEKDEECQLQAQKRGGGTAGLAPPSSPSSSASSSPHTTRQPGGLENREVVQEEEEETIPLLVPYEDLVLQQKQRGQQTLARGGGGVGGEKKANQRSATSSSSQKIKSPFSSSSSSSSTSYYQHPSSTSTSSSHRFGIRNAFSRSSLSKKSMLTNQTVCSPSSQVLPSSSSLGMMVSPPDPEKNSSSSSSSSSSRSSSFSSLPSSLFSSTSSSLRFHRGNRAAATGGAGGGGGPASTKNDEEEEEKKKKNSSNNHREKSQDCGVASLSSSSIVSPENVKGSDPGNRSPPISSTASQAIKMLPSLSSFSGGGGGGAVKRASLFFSPRFYRSSSSSSSSSSSRDRNTGEELAKQVDNSPSKSQTGEPSSSSSSSSSSIFSSSSGNARRLSPPHRERDGENSSRSHGRSSSPSVGTHREVTREEEEEAPAAVNITSREEGDGRRCLRVSKEDDTNRMQGSPSSSPSSGCRGGPPKEGDSEEIRAPGLRQLSHNGERRGEEDREGKGASLFSTENTWSSDSLQQLSVYPSENRSHPPSLHSIPESHIEQGVSEEEHEGGGGGTGDMQQVSPLNTRSTLPLSSSSPCLSSSRGDGEGDNSSSSSSCRRVSASLHGAEKSTRREEEEERSIFSASSSSFTASELNHESSHHRKRSSFESLSPFRLSSFLDGGKKKHSLKEGKGARRASFIFSKRKEEDEELPGREGEGGKESKVIPRKSERRRLSLSASSIVPTPRFDAADALEAALAAVELAKKREGEEKDKKEKNKIEGGGRGCIPGDDKGARCFSDEGFVRKKKKERNEEEERGESEEWRRHSRDEGEEEGRRIRSSDVPSSSSRDTANKTVPLASSSSCSLPSLSYGESPSSSSSSQVSPPPHPYLFNTSATHTSPLPCSSTPDSFSSPSCSSSPRDLLFSSSSPPSSSSSSAVVFSTLSSEYSTCSTRPSTANPPISSSSSSSPLILPPFSQALSSSTGGRERSMGSSSAFSSSIDSPADHMERGARKEGGEEEEKKKEKEEEEGDESILSDNEGKMIKNHHNGSTSRDSFQFSPKEHEENDPNTPIVLGTSSLRDDACSSSPYQPTISQAHLSSSSSPSSSTPLSSSASTPLSSSSSSPALPSSSSSSSLSPSLSSLSTSPMRQQHQQQQQPWRAPAGVQDVCDLISPQRHYDLLCRILFIYAKVHPGIRYVQGMNELLAPIYYVVMTDPLCVDPLQAEADIFFCFGELMQEQRDAFCKSLDPTDTGVNGRIAQLSALLKMKDGVLWYHLHRLGVDPQFYSLRWLLLMLTQEFQMPDVLVLWDSFVADSHRPLPLLYYVCVAMLKWLRPALLAGDFTSCMKLLQHLPAFDPQVLLGAASRMRSEDIANGGLPLSIPNDIAAAAPVAEDEEEDPSSFSSSSFSSSSSSSSFRDRTFSPSPSSSSHSSASPKKFLHSLDRLDPLNSTHHNTLKKKKKKTSLNRDTSRDKSILSSSSSSSSSILPVSCMSSDSTSTSSISSSFSPSQRLSLPPPLSSSLPVVPQVQQNPVDRKETPSPLSSSSLKQVFQSHTSSSSSSISPCPLSSSSPVMPRRASKKDNEEEEEVPSLSSR</sequence>
<feature type="compositionally biased region" description="Acidic residues" evidence="1">
    <location>
        <begin position="165"/>
        <end position="175"/>
    </location>
</feature>
<feature type="compositionally biased region" description="Low complexity" evidence="1">
    <location>
        <begin position="1371"/>
        <end position="1396"/>
    </location>
</feature>
<feature type="compositionally biased region" description="Polar residues" evidence="1">
    <location>
        <begin position="1086"/>
        <end position="1095"/>
    </location>
</feature>
<dbReference type="SUPFAM" id="SSF47923">
    <property type="entry name" value="Ypt/Rab-GAP domain of gyp1p"/>
    <property type="match status" value="3"/>
</dbReference>
<feature type="compositionally biased region" description="Basic and acidic residues" evidence="1">
    <location>
        <begin position="1505"/>
        <end position="1517"/>
    </location>
</feature>
<feature type="compositionally biased region" description="Low complexity" evidence="1">
    <location>
        <begin position="1175"/>
        <end position="1187"/>
    </location>
</feature>
<dbReference type="RefSeq" id="XP_067927503.1">
    <property type="nucleotide sequence ID" value="XM_068060520.1"/>
</dbReference>
<dbReference type="Proteomes" id="UP000221165">
    <property type="component" value="Unassembled WGS sequence"/>
</dbReference>
<dbReference type="GO" id="GO:0005096">
    <property type="term" value="F:GTPase activator activity"/>
    <property type="evidence" value="ECO:0007669"/>
    <property type="project" value="TreeGrafter"/>
</dbReference>
<feature type="compositionally biased region" description="Low complexity" evidence="1">
    <location>
        <begin position="691"/>
        <end position="720"/>
    </location>
</feature>
<feature type="compositionally biased region" description="Low complexity" evidence="1">
    <location>
        <begin position="1416"/>
        <end position="1425"/>
    </location>
</feature>
<feature type="domain" description="Rab-GAP TBC" evidence="2">
    <location>
        <begin position="2125"/>
        <end position="2314"/>
    </location>
</feature>
<dbReference type="SMART" id="SM00164">
    <property type="entry name" value="TBC"/>
    <property type="match status" value="1"/>
</dbReference>